<dbReference type="InterPro" id="IPR029039">
    <property type="entry name" value="Flavoprotein-like_sf"/>
</dbReference>
<evidence type="ECO:0000256" key="3">
    <source>
        <dbReference type="ARBA" id="ARBA00022448"/>
    </source>
</evidence>
<accession>A0A2T3FV64</accession>
<dbReference type="GO" id="GO:0016651">
    <property type="term" value="F:oxidoreductase activity, acting on NAD(P)H"/>
    <property type="evidence" value="ECO:0007669"/>
    <property type="project" value="UniProtKB-ARBA"/>
</dbReference>
<dbReference type="NCBIfam" id="TIGR01753">
    <property type="entry name" value="flav_short"/>
    <property type="match status" value="1"/>
</dbReference>
<reference evidence="9 10" key="1">
    <citation type="submission" date="2018-03" db="EMBL/GenBank/DDBJ databases">
        <title>Lachnoclostridium SNUG30386 gen.nov., sp.nov., isolated from human faeces.</title>
        <authorList>
            <person name="Seo B."/>
            <person name="Jeon K."/>
            <person name="Ko G."/>
        </authorList>
    </citation>
    <scope>NUCLEOTIDE SEQUENCE [LARGE SCALE GENOMIC DNA]</scope>
    <source>
        <strain evidence="9 10">SNUG30386</strain>
    </source>
</reference>
<comment type="caution">
    <text evidence="9">The sequence shown here is derived from an EMBL/GenBank/DDBJ whole genome shotgun (WGS) entry which is preliminary data.</text>
</comment>
<dbReference type="InterPro" id="IPR008254">
    <property type="entry name" value="Flavodoxin/NO_synth"/>
</dbReference>
<keyword evidence="10" id="KW-1185">Reference proteome</keyword>
<comment type="similarity">
    <text evidence="2 7">Belongs to the flavodoxin family.</text>
</comment>
<organism evidence="9 10">
    <name type="scientific">Clostridium fessum</name>
    <dbReference type="NCBI Taxonomy" id="2126740"/>
    <lineage>
        <taxon>Bacteria</taxon>
        <taxon>Bacillati</taxon>
        <taxon>Bacillota</taxon>
        <taxon>Clostridia</taxon>
        <taxon>Eubacteriales</taxon>
        <taxon>Clostridiaceae</taxon>
        <taxon>Clostridium</taxon>
    </lineage>
</organism>
<keyword evidence="3 7" id="KW-0813">Transport</keyword>
<evidence type="ECO:0000256" key="6">
    <source>
        <dbReference type="ARBA" id="ARBA00022982"/>
    </source>
</evidence>
<dbReference type="Proteomes" id="UP000241048">
    <property type="component" value="Unassembled WGS sequence"/>
</dbReference>
<keyword evidence="5 7" id="KW-0288">FMN</keyword>
<dbReference type="PROSITE" id="PS50902">
    <property type="entry name" value="FLAVODOXIN_LIKE"/>
    <property type="match status" value="1"/>
</dbReference>
<evidence type="ECO:0000256" key="2">
    <source>
        <dbReference type="ARBA" id="ARBA00005267"/>
    </source>
</evidence>
<keyword evidence="6 7" id="KW-0249">Electron transport</keyword>
<evidence type="ECO:0000256" key="1">
    <source>
        <dbReference type="ARBA" id="ARBA00001917"/>
    </source>
</evidence>
<feature type="domain" description="Flavodoxin-like" evidence="8">
    <location>
        <begin position="4"/>
        <end position="140"/>
    </location>
</feature>
<evidence type="ECO:0000256" key="5">
    <source>
        <dbReference type="ARBA" id="ARBA00022643"/>
    </source>
</evidence>
<dbReference type="Pfam" id="PF00258">
    <property type="entry name" value="Flavodoxin_1"/>
    <property type="match status" value="1"/>
</dbReference>
<evidence type="ECO:0000259" key="8">
    <source>
        <dbReference type="PROSITE" id="PS50902"/>
    </source>
</evidence>
<comment type="cofactor">
    <cofactor evidence="1 7">
        <name>FMN</name>
        <dbReference type="ChEBI" id="CHEBI:58210"/>
    </cofactor>
</comment>
<sequence length="142" mass="15005">MSKVAIVYWSGTGNTEAMANYVAEGVKKAGGEADLFTSAEFGADKAGEYDRIAFGCPSMGAEQLEESEFQPMFDEVSPVLSGKKIALFGSYGWGDGEWMRTWESDCMTLGVTMACEPVICNATPDEAAGAECEALGEALANA</sequence>
<protein>
    <recommendedName>
        <fullName evidence="7">Flavodoxin</fullName>
    </recommendedName>
</protein>
<evidence type="ECO:0000313" key="10">
    <source>
        <dbReference type="Proteomes" id="UP000241048"/>
    </source>
</evidence>
<name>A0A2T3FV64_9CLOT</name>
<dbReference type="InterPro" id="IPR001226">
    <property type="entry name" value="Flavodoxin_CS"/>
</dbReference>
<gene>
    <name evidence="9" type="ORF">C7U56_04465</name>
</gene>
<dbReference type="AlphaFoldDB" id="A0A2T3FV64"/>
<evidence type="ECO:0000313" key="9">
    <source>
        <dbReference type="EMBL" id="PST39168.1"/>
    </source>
</evidence>
<proteinExistence type="inferred from homology"/>
<evidence type="ECO:0000256" key="4">
    <source>
        <dbReference type="ARBA" id="ARBA00022630"/>
    </source>
</evidence>
<dbReference type="GO" id="GO:0010181">
    <property type="term" value="F:FMN binding"/>
    <property type="evidence" value="ECO:0007669"/>
    <property type="project" value="UniProtKB-UniRule"/>
</dbReference>
<keyword evidence="4 7" id="KW-0285">Flavoprotein</keyword>
<dbReference type="EMBL" id="PYLO01000001">
    <property type="protein sequence ID" value="PST39168.1"/>
    <property type="molecule type" value="Genomic_DNA"/>
</dbReference>
<dbReference type="RefSeq" id="WP_022359957.1">
    <property type="nucleotide sequence ID" value="NZ_CAUWBW010000023.1"/>
</dbReference>
<dbReference type="SUPFAM" id="SSF52218">
    <property type="entry name" value="Flavoproteins"/>
    <property type="match status" value="1"/>
</dbReference>
<dbReference type="PROSITE" id="PS00201">
    <property type="entry name" value="FLAVODOXIN"/>
    <property type="match status" value="1"/>
</dbReference>
<comment type="function">
    <text evidence="7">Low-potential electron donor to a number of redox enzymes.</text>
</comment>
<dbReference type="InterPro" id="IPR010087">
    <property type="entry name" value="Flav_short"/>
</dbReference>
<dbReference type="GO" id="GO:0009055">
    <property type="term" value="F:electron transfer activity"/>
    <property type="evidence" value="ECO:0007669"/>
    <property type="project" value="UniProtKB-UniRule"/>
</dbReference>
<dbReference type="Gene3D" id="3.40.50.360">
    <property type="match status" value="1"/>
</dbReference>
<evidence type="ECO:0000256" key="7">
    <source>
        <dbReference type="RuleBase" id="RU367037"/>
    </source>
</evidence>